<evidence type="ECO:0000313" key="4">
    <source>
        <dbReference type="EMBL" id="SER93705.1"/>
    </source>
</evidence>
<dbReference type="RefSeq" id="WP_091756809.1">
    <property type="nucleotide sequence ID" value="NZ_FOHB01000002.1"/>
</dbReference>
<dbReference type="Pfam" id="PF14742">
    <property type="entry name" value="GDE_N_bis"/>
    <property type="match status" value="1"/>
</dbReference>
<feature type="domain" description="Putative glycogen debranching enzyme N-terminal" evidence="2">
    <location>
        <begin position="37"/>
        <end position="218"/>
    </location>
</feature>
<gene>
    <name evidence="4" type="ORF">SAMN05216199_1493</name>
</gene>
<feature type="compositionally biased region" description="Basic and acidic residues" evidence="1">
    <location>
        <begin position="11"/>
        <end position="25"/>
    </location>
</feature>
<evidence type="ECO:0000313" key="5">
    <source>
        <dbReference type="Proteomes" id="UP000199019"/>
    </source>
</evidence>
<proteinExistence type="predicted"/>
<evidence type="ECO:0000259" key="2">
    <source>
        <dbReference type="Pfam" id="PF14742"/>
    </source>
</evidence>
<dbReference type="STRING" id="587636.SAMN05216199_1493"/>
<dbReference type="Pfam" id="PF22422">
    <property type="entry name" value="MGH1-like_GH"/>
    <property type="match status" value="1"/>
</dbReference>
<keyword evidence="5" id="KW-1185">Reference proteome</keyword>
<reference evidence="5" key="1">
    <citation type="submission" date="2016-10" db="EMBL/GenBank/DDBJ databases">
        <authorList>
            <person name="Varghese N."/>
            <person name="Submissions S."/>
        </authorList>
    </citation>
    <scope>NUCLEOTIDE SEQUENCE [LARGE SCALE GENOMIC DNA]</scope>
    <source>
        <strain evidence="5">CGMCC 1.6963</strain>
    </source>
</reference>
<evidence type="ECO:0000256" key="1">
    <source>
        <dbReference type="SAM" id="MobiDB-lite"/>
    </source>
</evidence>
<dbReference type="SUPFAM" id="SSF48208">
    <property type="entry name" value="Six-hairpin glycosidases"/>
    <property type="match status" value="1"/>
</dbReference>
<dbReference type="OrthoDB" id="9759959at2"/>
<dbReference type="InterPro" id="IPR054491">
    <property type="entry name" value="MGH1-like_GH"/>
</dbReference>
<organism evidence="4 5">
    <name type="scientific">Pedococcus cremeus</name>
    <dbReference type="NCBI Taxonomy" id="587636"/>
    <lineage>
        <taxon>Bacteria</taxon>
        <taxon>Bacillati</taxon>
        <taxon>Actinomycetota</taxon>
        <taxon>Actinomycetes</taxon>
        <taxon>Micrococcales</taxon>
        <taxon>Intrasporangiaceae</taxon>
        <taxon>Pedococcus</taxon>
    </lineage>
</organism>
<dbReference type="Proteomes" id="UP000199019">
    <property type="component" value="Unassembled WGS sequence"/>
</dbReference>
<dbReference type="EMBL" id="FOHB01000002">
    <property type="protein sequence ID" value="SER93705.1"/>
    <property type="molecule type" value="Genomic_DNA"/>
</dbReference>
<feature type="region of interest" description="Disordered" evidence="1">
    <location>
        <begin position="1"/>
        <end position="27"/>
    </location>
</feature>
<dbReference type="GO" id="GO:0005975">
    <property type="term" value="P:carbohydrate metabolic process"/>
    <property type="evidence" value="ECO:0007669"/>
    <property type="project" value="InterPro"/>
</dbReference>
<feature type="domain" description="Mannosylglycerate hydrolase MGH1-like glycoside hydrolase" evidence="3">
    <location>
        <begin position="305"/>
        <end position="601"/>
    </location>
</feature>
<dbReference type="InterPro" id="IPR008928">
    <property type="entry name" value="6-hairpin_glycosidase_sf"/>
</dbReference>
<protein>
    <submittedName>
        <fullName evidence="4">N-terminal domain of (Some) glycogen debranching enzymes</fullName>
    </submittedName>
</protein>
<name>A0A1H9T8Y3_9MICO</name>
<dbReference type="InterPro" id="IPR012341">
    <property type="entry name" value="6hp_glycosidase-like_sf"/>
</dbReference>
<dbReference type="Gene3D" id="1.50.10.10">
    <property type="match status" value="1"/>
</dbReference>
<dbReference type="AlphaFoldDB" id="A0A1H9T8Y3"/>
<dbReference type="InterPro" id="IPR032856">
    <property type="entry name" value="GDE_N_bis"/>
</dbReference>
<sequence>MPPENLSPADPADHADPADSLERRPRQPWLHALTTCVDGNTTMLSSHTGDVEQGTAHGLYVDDVRVLSRLRVRASGESPEWVAGGASGARAEFLLVARNLGVPGADPSVEVHHRRSLTGPALHEHLSVTSRSGEPVTCRLEVELAADGQEIAAVKAGHTQHPLVPPQLGDESVTFGLPRHETTVSFDPAPHRVTADDGVVLATFDLEVAPHDTVTVAVTAEVRRTTPSALDADSGSDAVAWQGLVVEADDPRLGRAFSTSVDDLRHLLLRDPEAPDDVFAAAGTPWYLTLFGRDSLWTARMMLPFGTELAAGTLRTLARRQGRRFDEDSAEAPGKIPHELRRTAYHDPESGLSLPPVYYGTVDATALWVTLLGEAWQWGLPEAEVSDLLPALRAAVGWLTGPGQADDGLLKYLDTTGHGLANQGWKDSVDAIRWRDGRIAEGPIALVEAQAYAVEALEHAARLLEALGEEGALEAEQAAAALRARVGERFWVHTDAGEYPAMALDGAGAAVDGLGSNMGHVLGTGTLTGGQAALVAEALTGAEMFDAFGIRTLGSGNGGFNPIGYHTGSVWTHDTAIVAWGLAREGHRSVAGRVARTLLDAGEAFGYRYPELYSGLPLMGRPAPYPASCLPQAWSAASAAVLVTVALGLRPDGVGGLLVNPPATAPFGAVTVHGLRFHGHPFSVQAGRDGSALVTGLPDEFEVSVGNA</sequence>
<evidence type="ECO:0000259" key="3">
    <source>
        <dbReference type="Pfam" id="PF22422"/>
    </source>
</evidence>
<accession>A0A1H9T8Y3</accession>